<accession>A0A9P4NQ94</accession>
<dbReference type="EMBL" id="MU007045">
    <property type="protein sequence ID" value="KAF2429692.1"/>
    <property type="molecule type" value="Genomic_DNA"/>
</dbReference>
<evidence type="ECO:0000313" key="3">
    <source>
        <dbReference type="Proteomes" id="UP000800235"/>
    </source>
</evidence>
<feature type="transmembrane region" description="Helical" evidence="1">
    <location>
        <begin position="121"/>
        <end position="147"/>
    </location>
</feature>
<dbReference type="OrthoDB" id="10472726at2759"/>
<gene>
    <name evidence="2" type="ORF">EJ08DRAFT_272562</name>
</gene>
<keyword evidence="1" id="KW-0472">Membrane</keyword>
<feature type="transmembrane region" description="Helical" evidence="1">
    <location>
        <begin position="78"/>
        <end position="101"/>
    </location>
</feature>
<dbReference type="AlphaFoldDB" id="A0A9P4NQ94"/>
<evidence type="ECO:0000313" key="2">
    <source>
        <dbReference type="EMBL" id="KAF2429692.1"/>
    </source>
</evidence>
<evidence type="ECO:0000256" key="1">
    <source>
        <dbReference type="SAM" id="Phobius"/>
    </source>
</evidence>
<comment type="caution">
    <text evidence="2">The sequence shown here is derived from an EMBL/GenBank/DDBJ whole genome shotgun (WGS) entry which is preliminary data.</text>
</comment>
<keyword evidence="1" id="KW-1133">Transmembrane helix</keyword>
<organism evidence="2 3">
    <name type="scientific">Tothia fuscella</name>
    <dbReference type="NCBI Taxonomy" id="1048955"/>
    <lineage>
        <taxon>Eukaryota</taxon>
        <taxon>Fungi</taxon>
        <taxon>Dikarya</taxon>
        <taxon>Ascomycota</taxon>
        <taxon>Pezizomycotina</taxon>
        <taxon>Dothideomycetes</taxon>
        <taxon>Pleosporomycetidae</taxon>
        <taxon>Venturiales</taxon>
        <taxon>Cylindrosympodiaceae</taxon>
        <taxon>Tothia</taxon>
    </lineage>
</organism>
<reference evidence="2" key="1">
    <citation type="journal article" date="2020" name="Stud. Mycol.">
        <title>101 Dothideomycetes genomes: a test case for predicting lifestyles and emergence of pathogens.</title>
        <authorList>
            <person name="Haridas S."/>
            <person name="Albert R."/>
            <person name="Binder M."/>
            <person name="Bloem J."/>
            <person name="Labutti K."/>
            <person name="Salamov A."/>
            <person name="Andreopoulos B."/>
            <person name="Baker S."/>
            <person name="Barry K."/>
            <person name="Bills G."/>
            <person name="Bluhm B."/>
            <person name="Cannon C."/>
            <person name="Castanera R."/>
            <person name="Culley D."/>
            <person name="Daum C."/>
            <person name="Ezra D."/>
            <person name="Gonzalez J."/>
            <person name="Henrissat B."/>
            <person name="Kuo A."/>
            <person name="Liang C."/>
            <person name="Lipzen A."/>
            <person name="Lutzoni F."/>
            <person name="Magnuson J."/>
            <person name="Mondo S."/>
            <person name="Nolan M."/>
            <person name="Ohm R."/>
            <person name="Pangilinan J."/>
            <person name="Park H.-J."/>
            <person name="Ramirez L."/>
            <person name="Alfaro M."/>
            <person name="Sun H."/>
            <person name="Tritt A."/>
            <person name="Yoshinaga Y."/>
            <person name="Zwiers L.-H."/>
            <person name="Turgeon B."/>
            <person name="Goodwin S."/>
            <person name="Spatafora J."/>
            <person name="Crous P."/>
            <person name="Grigoriev I."/>
        </authorList>
    </citation>
    <scope>NUCLEOTIDE SEQUENCE</scope>
    <source>
        <strain evidence="2">CBS 130266</strain>
    </source>
</reference>
<keyword evidence="1" id="KW-0812">Transmembrane</keyword>
<protein>
    <submittedName>
        <fullName evidence="2">Uncharacterized protein</fullName>
    </submittedName>
</protein>
<name>A0A9P4NQ94_9PEZI</name>
<proteinExistence type="predicted"/>
<sequence>MSPSMHIGQAWADRVRDVSWPLVYGFNILICIGQIIASEITNRYGGTIFGATAVTGSNSEDAEINFVERDHALARTGVVSSIGIAIGSVNLILTMGSFVAYSYLDYRRTRKHSRRDYDQRFIIVFVVTTLNLILFGGNIGLTVGYVLTSRIVKRYTTVESSATPGYLLAAGIMAALSGNATRDHGCRL</sequence>
<feature type="transmembrane region" description="Helical" evidence="1">
    <location>
        <begin position="20"/>
        <end position="37"/>
    </location>
</feature>
<keyword evidence="3" id="KW-1185">Reference proteome</keyword>
<dbReference type="Proteomes" id="UP000800235">
    <property type="component" value="Unassembled WGS sequence"/>
</dbReference>